<evidence type="ECO:0000256" key="8">
    <source>
        <dbReference type="ARBA" id="ARBA00022801"/>
    </source>
</evidence>
<evidence type="ECO:0000256" key="2">
    <source>
        <dbReference type="ARBA" id="ARBA00004651"/>
    </source>
</evidence>
<keyword evidence="5" id="KW-0645">Protease</keyword>
<keyword evidence="9" id="KW-0862">Zinc</keyword>
<keyword evidence="10 13" id="KW-1133">Transmembrane helix</keyword>
<evidence type="ECO:0000256" key="13">
    <source>
        <dbReference type="SAM" id="Phobius"/>
    </source>
</evidence>
<evidence type="ECO:0000256" key="7">
    <source>
        <dbReference type="ARBA" id="ARBA00022723"/>
    </source>
</evidence>
<evidence type="ECO:0000313" key="15">
    <source>
        <dbReference type="EMBL" id="CAB4773009.1"/>
    </source>
</evidence>
<reference evidence="15" key="1">
    <citation type="submission" date="2020-05" db="EMBL/GenBank/DDBJ databases">
        <authorList>
            <person name="Chiriac C."/>
            <person name="Salcher M."/>
            <person name="Ghai R."/>
            <person name="Kavagutti S V."/>
        </authorList>
    </citation>
    <scope>NUCLEOTIDE SEQUENCE</scope>
</reference>
<feature type="transmembrane region" description="Helical" evidence="13">
    <location>
        <begin position="95"/>
        <end position="119"/>
    </location>
</feature>
<keyword evidence="4" id="KW-1003">Cell membrane</keyword>
<comment type="subcellular location">
    <subcellularLocation>
        <location evidence="2">Cell membrane</location>
        <topology evidence="2">Multi-pass membrane protein</topology>
    </subcellularLocation>
</comment>
<dbReference type="InterPro" id="IPR008915">
    <property type="entry name" value="Peptidase_M50"/>
</dbReference>
<feature type="transmembrane region" description="Helical" evidence="13">
    <location>
        <begin position="55"/>
        <end position="75"/>
    </location>
</feature>
<feature type="transmembrane region" description="Helical" evidence="13">
    <location>
        <begin position="184"/>
        <end position="204"/>
    </location>
</feature>
<evidence type="ECO:0000256" key="4">
    <source>
        <dbReference type="ARBA" id="ARBA00022475"/>
    </source>
</evidence>
<feature type="transmembrane region" description="Helical" evidence="13">
    <location>
        <begin position="126"/>
        <end position="152"/>
    </location>
</feature>
<protein>
    <submittedName>
        <fullName evidence="15">Unannotated protein</fullName>
    </submittedName>
</protein>
<evidence type="ECO:0000256" key="9">
    <source>
        <dbReference type="ARBA" id="ARBA00022833"/>
    </source>
</evidence>
<keyword evidence="12 13" id="KW-0472">Membrane</keyword>
<comment type="cofactor">
    <cofactor evidence="1">
        <name>Zn(2+)</name>
        <dbReference type="ChEBI" id="CHEBI:29105"/>
    </cofactor>
</comment>
<dbReference type="PANTHER" id="PTHR35864">
    <property type="entry name" value="ZINC METALLOPROTEASE MJ0611-RELATED"/>
    <property type="match status" value="1"/>
</dbReference>
<name>A0A6J6VNL0_9ZZZZ</name>
<dbReference type="Pfam" id="PF02163">
    <property type="entry name" value="Peptidase_M50"/>
    <property type="match status" value="1"/>
</dbReference>
<evidence type="ECO:0000256" key="6">
    <source>
        <dbReference type="ARBA" id="ARBA00022692"/>
    </source>
</evidence>
<keyword evidence="7" id="KW-0479">Metal-binding</keyword>
<dbReference type="GO" id="GO:0005886">
    <property type="term" value="C:plasma membrane"/>
    <property type="evidence" value="ECO:0007669"/>
    <property type="project" value="UniProtKB-SubCell"/>
</dbReference>
<evidence type="ECO:0000259" key="14">
    <source>
        <dbReference type="Pfam" id="PF02163"/>
    </source>
</evidence>
<keyword evidence="8" id="KW-0378">Hydrolase</keyword>
<comment type="similarity">
    <text evidence="3">Belongs to the peptidase M50B family.</text>
</comment>
<evidence type="ECO:0000256" key="5">
    <source>
        <dbReference type="ARBA" id="ARBA00022670"/>
    </source>
</evidence>
<dbReference type="CDD" id="cd06158">
    <property type="entry name" value="S2P-M50_like_1"/>
    <property type="match status" value="1"/>
</dbReference>
<keyword evidence="6 13" id="KW-0812">Transmembrane</keyword>
<dbReference type="InterPro" id="IPR052348">
    <property type="entry name" value="Metallopeptidase_M50B"/>
</dbReference>
<evidence type="ECO:0000256" key="11">
    <source>
        <dbReference type="ARBA" id="ARBA00023049"/>
    </source>
</evidence>
<evidence type="ECO:0000256" key="3">
    <source>
        <dbReference type="ARBA" id="ARBA00007931"/>
    </source>
</evidence>
<dbReference type="GO" id="GO:0006508">
    <property type="term" value="P:proteolysis"/>
    <property type="evidence" value="ECO:0007669"/>
    <property type="project" value="UniProtKB-KW"/>
</dbReference>
<keyword evidence="11" id="KW-0482">Metalloprotease</keyword>
<accession>A0A6J6VNL0</accession>
<sequence length="216" mass="23528">MNSARLSIAVIQILCLISAIILHEVSHGLVALWCGDDTARKAGRLTLNPAPHIDLFGSIIVPAMGALSGIAVIGWAKPVPINPARMKNPRRDSLIVGLAGPASNLVLMATSAVIARVWFQSISTPVWAFAQLPLGIRIITTFAVINLFLAIFNLLPIPPLDGSALIERALPASWLSTWWRIRPYGMLILFLVVFMTNIFGRIVAPFEESLFRFILG</sequence>
<evidence type="ECO:0000256" key="12">
    <source>
        <dbReference type="ARBA" id="ARBA00023136"/>
    </source>
</evidence>
<proteinExistence type="inferred from homology"/>
<dbReference type="AlphaFoldDB" id="A0A6J6VNL0"/>
<dbReference type="EMBL" id="CAEZZU010000035">
    <property type="protein sequence ID" value="CAB4773009.1"/>
    <property type="molecule type" value="Genomic_DNA"/>
</dbReference>
<dbReference type="GO" id="GO:0046872">
    <property type="term" value="F:metal ion binding"/>
    <property type="evidence" value="ECO:0007669"/>
    <property type="project" value="UniProtKB-KW"/>
</dbReference>
<dbReference type="GO" id="GO:0008237">
    <property type="term" value="F:metallopeptidase activity"/>
    <property type="evidence" value="ECO:0007669"/>
    <property type="project" value="UniProtKB-KW"/>
</dbReference>
<gene>
    <name evidence="15" type="ORF">UFOPK2925_00384</name>
</gene>
<evidence type="ECO:0000256" key="10">
    <source>
        <dbReference type="ARBA" id="ARBA00022989"/>
    </source>
</evidence>
<feature type="domain" description="Peptidase M50" evidence="14">
    <location>
        <begin position="136"/>
        <end position="171"/>
    </location>
</feature>
<dbReference type="InterPro" id="IPR044537">
    <property type="entry name" value="Rip2-like"/>
</dbReference>
<organism evidence="15">
    <name type="scientific">freshwater metagenome</name>
    <dbReference type="NCBI Taxonomy" id="449393"/>
    <lineage>
        <taxon>unclassified sequences</taxon>
        <taxon>metagenomes</taxon>
        <taxon>ecological metagenomes</taxon>
    </lineage>
</organism>
<evidence type="ECO:0000256" key="1">
    <source>
        <dbReference type="ARBA" id="ARBA00001947"/>
    </source>
</evidence>
<dbReference type="PANTHER" id="PTHR35864:SF1">
    <property type="entry name" value="ZINC METALLOPROTEASE YWHC-RELATED"/>
    <property type="match status" value="1"/>
</dbReference>
<feature type="transmembrane region" description="Helical" evidence="13">
    <location>
        <begin position="6"/>
        <end position="34"/>
    </location>
</feature>